<feature type="transmembrane region" description="Helical" evidence="4">
    <location>
        <begin position="622"/>
        <end position="642"/>
    </location>
</feature>
<keyword evidence="4" id="KW-1133">Transmembrane helix</keyword>
<keyword evidence="4" id="KW-0472">Membrane</keyword>
<feature type="transmembrane region" description="Helical" evidence="4">
    <location>
        <begin position="566"/>
        <end position="585"/>
    </location>
</feature>
<name>A0A6J7UFR0_9ZZZZ</name>
<dbReference type="PANTHER" id="PTHR43179:SF12">
    <property type="entry name" value="GALACTOFURANOSYLTRANSFERASE GLFT2"/>
    <property type="match status" value="1"/>
</dbReference>
<feature type="transmembrane region" description="Helical" evidence="4">
    <location>
        <begin position="528"/>
        <end position="554"/>
    </location>
</feature>
<feature type="transmembrane region" description="Helical" evidence="4">
    <location>
        <begin position="1002"/>
        <end position="1022"/>
    </location>
</feature>
<comment type="similarity">
    <text evidence="1">Belongs to the glycosyltransferase 2 family.</text>
</comment>
<feature type="transmembrane region" description="Helical" evidence="4">
    <location>
        <begin position="358"/>
        <end position="378"/>
    </location>
</feature>
<protein>
    <submittedName>
        <fullName evidence="6">Unannotated protein</fullName>
    </submittedName>
</protein>
<feature type="transmembrane region" description="Helical" evidence="4">
    <location>
        <begin position="718"/>
        <end position="736"/>
    </location>
</feature>
<dbReference type="PANTHER" id="PTHR43179">
    <property type="entry name" value="RHAMNOSYLTRANSFERASE WBBL"/>
    <property type="match status" value="1"/>
</dbReference>
<gene>
    <name evidence="6" type="ORF">UFOPK4347_00785</name>
</gene>
<dbReference type="EMBL" id="CAFBQU010000016">
    <property type="protein sequence ID" value="CAB5064691.1"/>
    <property type="molecule type" value="Genomic_DNA"/>
</dbReference>
<feature type="transmembrane region" description="Helical" evidence="4">
    <location>
        <begin position="436"/>
        <end position="455"/>
    </location>
</feature>
<dbReference type="Gene3D" id="3.90.550.10">
    <property type="entry name" value="Spore Coat Polysaccharide Biosynthesis Protein SpsA, Chain A"/>
    <property type="match status" value="1"/>
</dbReference>
<evidence type="ECO:0000313" key="6">
    <source>
        <dbReference type="EMBL" id="CAB5064691.1"/>
    </source>
</evidence>
<dbReference type="GO" id="GO:0016757">
    <property type="term" value="F:glycosyltransferase activity"/>
    <property type="evidence" value="ECO:0007669"/>
    <property type="project" value="UniProtKB-KW"/>
</dbReference>
<dbReference type="AlphaFoldDB" id="A0A6J7UFR0"/>
<evidence type="ECO:0000256" key="4">
    <source>
        <dbReference type="SAM" id="Phobius"/>
    </source>
</evidence>
<dbReference type="InterPro" id="IPR001173">
    <property type="entry name" value="Glyco_trans_2-like"/>
</dbReference>
<keyword evidence="4" id="KW-0812">Transmembrane</keyword>
<accession>A0A6J7UFR0</accession>
<feature type="transmembrane region" description="Helical" evidence="4">
    <location>
        <begin position="679"/>
        <end position="698"/>
    </location>
</feature>
<organism evidence="6">
    <name type="scientific">freshwater metagenome</name>
    <dbReference type="NCBI Taxonomy" id="449393"/>
    <lineage>
        <taxon>unclassified sequences</taxon>
        <taxon>metagenomes</taxon>
        <taxon>ecological metagenomes</taxon>
    </lineage>
</organism>
<evidence type="ECO:0000256" key="3">
    <source>
        <dbReference type="ARBA" id="ARBA00022679"/>
    </source>
</evidence>
<evidence type="ECO:0000256" key="2">
    <source>
        <dbReference type="ARBA" id="ARBA00022676"/>
    </source>
</evidence>
<feature type="domain" description="Glycosyltransferase 2-like" evidence="5">
    <location>
        <begin position="19"/>
        <end position="148"/>
    </location>
</feature>
<sequence length="1047" mass="112561">MVVFCDPVGPEGLVGADFAEVVAGLVGQDYESLQYLFFLVGPDDEVRQAYESHIAQHLPLAAVRKVEGNPGYGPTQNAAARLVEGDNGLFLFLHDDVCLASNAVSELVTELSRSNAAVVGPKLVQWDDPSLLQHVGMGVDRCGEIDPIVLPGEKDQQQHDAVADVFCLPSACLLVRSDLFRTLGGFHPGITFGGEEMDLCWRVHLTGGRVVVVPSAVARHRENFTSRQPLIELTTMSETHRVATVLSCTSGARLLPVFFQMLGLSLLELPVSIATGKWKQGLAALRATCGGVLQFGAVAKRRRIVQQSRLVNDSEVHHLQVRGSARATNFLRLRRAESEARRRESFVIAKERERRQRFSVVVGCMLAAIVVVGSRQLFFRGVANIGQFVPFTESWRSLAAAYRLGWWPAGFGSLSPAPTGTALVAVASFFSLGNPALLRTLAIVGLLLVAAIGMWKASVSASSSRARTAGLVTYLALPIGYECIATGRWGALACYGALPWVIAAFNTARHTDTARASDIARQGVRLGLVIGVVAAFEFSFVPLCIVLFGLWWLSGIVAGGTTSIRGVASIFGVGICTALLLQLMWLGNYVNSNWWQTIVGFDSGVGLHKGIQELASFNFGRFHLATFALLYFFVLVVSLGTARGERFVLALRGATFVVAFLGLAVVGDTRVVNAAMPDPAVLLTVVALGLALGAIAAVEAFDVDVKGRKFGWQQPASVLALCAIAVGAFPLAVNAANGRWNQPSSSLSSLLSQLQKNPVEGDYRILYLGNSLLLPAAPRTIPFGSTDGLQLGYAITDDGAATLYNQWAAKKTSAVVSLENTLQNLSEGNTPRIGRLLAPLGVRYIVVPLIDGSRSTRAQPLPLPQGLLSALEVQLDFRRQYFASDLIIYENVAWAPTLAQLSDAGIAASKNAGSEALILSDLRGATPVKTGFIPGRATQKLDVRGGTVSAAIPSSSRWRLEIKNQKVLSRPAFGATQAFDIPTDVPEHTVATLAFSRPWKHVLLVVLQFAMWVFAVFFALGIRIRRRRQVEVTLSSDARDISFGGNQ</sequence>
<dbReference type="Pfam" id="PF00535">
    <property type="entry name" value="Glycos_transf_2"/>
    <property type="match status" value="1"/>
</dbReference>
<evidence type="ECO:0000256" key="1">
    <source>
        <dbReference type="ARBA" id="ARBA00006739"/>
    </source>
</evidence>
<keyword evidence="2" id="KW-0328">Glycosyltransferase</keyword>
<evidence type="ECO:0000259" key="5">
    <source>
        <dbReference type="Pfam" id="PF00535"/>
    </source>
</evidence>
<dbReference type="InterPro" id="IPR029044">
    <property type="entry name" value="Nucleotide-diphossugar_trans"/>
</dbReference>
<dbReference type="SUPFAM" id="SSF53448">
    <property type="entry name" value="Nucleotide-diphospho-sugar transferases"/>
    <property type="match status" value="1"/>
</dbReference>
<reference evidence="6" key="1">
    <citation type="submission" date="2020-05" db="EMBL/GenBank/DDBJ databases">
        <authorList>
            <person name="Chiriac C."/>
            <person name="Salcher M."/>
            <person name="Ghai R."/>
            <person name="Kavagutti S V."/>
        </authorList>
    </citation>
    <scope>NUCLEOTIDE SEQUENCE</scope>
</reference>
<proteinExistence type="inferred from homology"/>
<feature type="transmembrane region" description="Helical" evidence="4">
    <location>
        <begin position="649"/>
        <end position="667"/>
    </location>
</feature>
<keyword evidence="3" id="KW-0808">Transferase</keyword>